<reference evidence="2" key="2">
    <citation type="submission" date="2007-03" db="EMBL/GenBank/DDBJ databases">
        <authorList>
            <consortium name="The International Medicago Genome Annotation Group"/>
        </authorList>
    </citation>
    <scope>NUCLEOTIDE SEQUENCE</scope>
</reference>
<dbReference type="EMBL" id="AC157504">
    <property type="protein sequence ID" value="ABD33372.1"/>
    <property type="molecule type" value="Genomic_DNA"/>
</dbReference>
<evidence type="ECO:0000259" key="1">
    <source>
        <dbReference type="Pfam" id="PF14244"/>
    </source>
</evidence>
<gene>
    <name evidence="2" type="ORF">MtrDRAFT_AC157504g4v2</name>
</gene>
<sequence>MSSYFLRFSSSLALSPFLLKIISPSRYLHHGFDPNIILILHPLLGESNYDVWLIAMIISLKAKNKFRSVDGSISMSHVGEPVHQA</sequence>
<reference evidence="2" key="1">
    <citation type="submission" date="2005-03" db="EMBL/GenBank/DDBJ databases">
        <authorList>
            <person name="Town C.D."/>
        </authorList>
    </citation>
    <scope>NUCLEOTIDE SEQUENCE</scope>
</reference>
<dbReference type="Pfam" id="PF14244">
    <property type="entry name" value="Retrotran_gag_3"/>
    <property type="match status" value="1"/>
</dbReference>
<protein>
    <recommendedName>
        <fullName evidence="1">Retrotransposon Copia-like N-terminal domain-containing protein</fullName>
    </recommendedName>
</protein>
<dbReference type="InterPro" id="IPR029472">
    <property type="entry name" value="Copia-like_N"/>
</dbReference>
<dbReference type="AlphaFoldDB" id="Q2HS15"/>
<name>Q2HS15_MEDTR</name>
<proteinExistence type="predicted"/>
<organism evidence="2">
    <name type="scientific">Medicago truncatula</name>
    <name type="common">Barrel medic</name>
    <name type="synonym">Medicago tribuloides</name>
    <dbReference type="NCBI Taxonomy" id="3880"/>
    <lineage>
        <taxon>Eukaryota</taxon>
        <taxon>Viridiplantae</taxon>
        <taxon>Streptophyta</taxon>
        <taxon>Embryophyta</taxon>
        <taxon>Tracheophyta</taxon>
        <taxon>Spermatophyta</taxon>
        <taxon>Magnoliopsida</taxon>
        <taxon>eudicotyledons</taxon>
        <taxon>Gunneridae</taxon>
        <taxon>Pentapetalae</taxon>
        <taxon>rosids</taxon>
        <taxon>fabids</taxon>
        <taxon>Fabales</taxon>
        <taxon>Fabaceae</taxon>
        <taxon>Papilionoideae</taxon>
        <taxon>50 kb inversion clade</taxon>
        <taxon>NPAAA clade</taxon>
        <taxon>Hologalegina</taxon>
        <taxon>IRL clade</taxon>
        <taxon>Trifolieae</taxon>
        <taxon>Medicago</taxon>
    </lineage>
</organism>
<evidence type="ECO:0000313" key="2">
    <source>
        <dbReference type="EMBL" id="ABD33372.1"/>
    </source>
</evidence>
<accession>Q2HS15</accession>
<feature type="domain" description="Retrotransposon Copia-like N-terminal" evidence="1">
    <location>
        <begin position="38"/>
        <end position="74"/>
    </location>
</feature>